<reference evidence="2 3" key="1">
    <citation type="submission" date="2020-07" db="EMBL/GenBank/DDBJ databases">
        <authorList>
            <person name="Xu S."/>
            <person name="Li A."/>
        </authorList>
    </citation>
    <scope>NUCLEOTIDE SEQUENCE [LARGE SCALE GENOMIC DNA]</scope>
    <source>
        <strain evidence="2 3">SG-8</strain>
    </source>
</reference>
<comment type="caution">
    <text evidence="2">The sequence shown here is derived from an EMBL/GenBank/DDBJ whole genome shotgun (WGS) entry which is preliminary data.</text>
</comment>
<proteinExistence type="predicted"/>
<protein>
    <submittedName>
        <fullName evidence="2">Uncharacterized protein</fullName>
    </submittedName>
</protein>
<dbReference type="Proteomes" id="UP000552587">
    <property type="component" value="Unassembled WGS sequence"/>
</dbReference>
<dbReference type="AlphaFoldDB" id="A0A7W3YF09"/>
<evidence type="ECO:0000256" key="1">
    <source>
        <dbReference type="SAM" id="MobiDB-lite"/>
    </source>
</evidence>
<sequence length="106" mass="11783">MKFNIGLRKCRFLLKQAKAILRPAQQGCPFRAAGILEFPMSIYKDLLFLHGHVTDSRILDDVPVRPDRKDAATVNARRARAARAHPAGAAPLRWPGAVRNPRPSCS</sequence>
<accession>A0A7W3YF09</accession>
<evidence type="ECO:0000313" key="2">
    <source>
        <dbReference type="EMBL" id="MBB1088741.1"/>
    </source>
</evidence>
<name>A0A7W3YF09_9GAMM</name>
<gene>
    <name evidence="2" type="ORF">H4F99_09585</name>
</gene>
<organism evidence="2 3">
    <name type="scientific">Marilutibacter penaei</name>
    <dbReference type="NCBI Taxonomy" id="2759900"/>
    <lineage>
        <taxon>Bacteria</taxon>
        <taxon>Pseudomonadati</taxon>
        <taxon>Pseudomonadota</taxon>
        <taxon>Gammaproteobacteria</taxon>
        <taxon>Lysobacterales</taxon>
        <taxon>Lysobacteraceae</taxon>
        <taxon>Marilutibacter</taxon>
    </lineage>
</organism>
<evidence type="ECO:0000313" key="3">
    <source>
        <dbReference type="Proteomes" id="UP000552587"/>
    </source>
</evidence>
<dbReference type="RefSeq" id="WP_182669516.1">
    <property type="nucleotide sequence ID" value="NZ_JACHTE010000006.1"/>
</dbReference>
<keyword evidence="3" id="KW-1185">Reference proteome</keyword>
<feature type="region of interest" description="Disordered" evidence="1">
    <location>
        <begin position="83"/>
        <end position="106"/>
    </location>
</feature>
<dbReference type="EMBL" id="JACHTE010000006">
    <property type="protein sequence ID" value="MBB1088741.1"/>
    <property type="molecule type" value="Genomic_DNA"/>
</dbReference>